<gene>
    <name evidence="3" type="ORF">HVS_08430</name>
</gene>
<dbReference type="InterPro" id="IPR036582">
    <property type="entry name" value="Mao_N_sf"/>
</dbReference>
<dbReference type="EMBL" id="CP025197">
    <property type="protein sequence ID" value="AUG57594.1"/>
    <property type="molecule type" value="Genomic_DNA"/>
</dbReference>
<dbReference type="InterPro" id="IPR012854">
    <property type="entry name" value="Cu_amine_oxidase-like_N"/>
</dbReference>
<dbReference type="InterPro" id="IPR032485">
    <property type="entry name" value="LRP1-like_beta_prop"/>
</dbReference>
<dbReference type="SUPFAM" id="SSF55383">
    <property type="entry name" value="Copper amine oxidase, domain N"/>
    <property type="match status" value="1"/>
</dbReference>
<protein>
    <recommendedName>
        <fullName evidence="5">Copper amine oxidase-like N-terminal domain-containing protein</fullName>
    </recommendedName>
</protein>
<dbReference type="PANTHER" id="PTHR32256:SF17">
    <property type="entry name" value="EGF-LIKE DOMAIN-CONTAINING PROTEIN"/>
    <property type="match status" value="1"/>
</dbReference>
<name>A0A2K9EBQ3_9FIRM</name>
<dbReference type="Pfam" id="PF16472">
    <property type="entry name" value="DUF5050"/>
    <property type="match status" value="1"/>
</dbReference>
<sequence>MRKGIVYVLVLILLFSTNLKAFSLEDEDIYEGIYIDNKLKDKIIVFIGSDKCYVDGFFDRIDISNSSVTPIVIDGRTLLPVRFFVENFGGNIKWDGSNKRIDISINNSELTMYIGNNKVILNNTEREIDVPPQLINNRTYLPLRFFVEELLKKDILYYNGLVSVSDKNCNLSEVEDKELMDRLIRDLNQKLGNTAGNIRQWGIVAEDNDGTIFYVERNRLKRQDKLYRMDVNGGNKKLLLTSEIIYDLNLVGDWIYFLKDFGDKKIHHSYAIYKIKKDGTNLTKVTNKVNEEARYMLVVDDWIYFDDWNNDNYTRTLKRIDLDGSNETMINNEQSLWAFCVEGNNLYFASTYNQKPYIWTDLNGSKERNPLLPKLFAIDTPLTHNGVVYYAYESPRFVYNIIGYDLRTMTKKVILEGLDEVPEFNIYEDRIYYSQKLKLYSVKLDGTDNKFIREFTIDNSAIDGGIGNIFVTKNKVAVEVLQWWTRDSQADIRLVFMNK</sequence>
<dbReference type="Gene3D" id="3.30.457.10">
    <property type="entry name" value="Copper amine oxidase-like, N-terminal domain"/>
    <property type="match status" value="1"/>
</dbReference>
<evidence type="ECO:0000259" key="1">
    <source>
        <dbReference type="Pfam" id="PF07833"/>
    </source>
</evidence>
<proteinExistence type="predicted"/>
<dbReference type="PANTHER" id="PTHR32256">
    <property type="match status" value="1"/>
</dbReference>
<evidence type="ECO:0000259" key="2">
    <source>
        <dbReference type="Pfam" id="PF16472"/>
    </source>
</evidence>
<evidence type="ECO:0008006" key="5">
    <source>
        <dbReference type="Google" id="ProtNLM"/>
    </source>
</evidence>
<dbReference type="InterPro" id="IPR053369">
    <property type="entry name" value="SrfA-induced_signal"/>
</dbReference>
<dbReference type="Proteomes" id="UP000233534">
    <property type="component" value="Chromosome"/>
</dbReference>
<dbReference type="AlphaFoldDB" id="A0A2K9EBQ3"/>
<organism evidence="3 4">
    <name type="scientific">Acetivibrio saccincola</name>
    <dbReference type="NCBI Taxonomy" id="1677857"/>
    <lineage>
        <taxon>Bacteria</taxon>
        <taxon>Bacillati</taxon>
        <taxon>Bacillota</taxon>
        <taxon>Clostridia</taxon>
        <taxon>Eubacteriales</taxon>
        <taxon>Oscillospiraceae</taxon>
        <taxon>Acetivibrio</taxon>
    </lineage>
</organism>
<evidence type="ECO:0000313" key="3">
    <source>
        <dbReference type="EMBL" id="AUG57594.1"/>
    </source>
</evidence>
<reference evidence="3 4" key="1">
    <citation type="submission" date="2017-12" db="EMBL/GenBank/DDBJ databases">
        <title>Complete genome sequence of Herbivorax saccincola GGR1, a novel Cellulosome-producing hydrolytic bacterium in a thermophilic biogas plant, established by Illumina and Nanopore MinION sequencing.</title>
        <authorList>
            <person name="Pechtl A."/>
            <person name="Ruckert C."/>
            <person name="Koeck D.E."/>
            <person name="Maus I."/>
            <person name="Winkler A."/>
            <person name="Kalinowski J."/>
            <person name="Puhler A."/>
            <person name="Schwarz W.W."/>
            <person name="Zverlov V.V."/>
            <person name="Schluter A."/>
            <person name="Liebl W."/>
        </authorList>
    </citation>
    <scope>NUCLEOTIDE SEQUENCE [LARGE SCALE GENOMIC DNA]</scope>
    <source>
        <strain evidence="4">SR1</strain>
    </source>
</reference>
<evidence type="ECO:0000313" key="4">
    <source>
        <dbReference type="Proteomes" id="UP000233534"/>
    </source>
</evidence>
<dbReference type="Pfam" id="PF07833">
    <property type="entry name" value="Cu_amine_oxidN1"/>
    <property type="match status" value="1"/>
</dbReference>
<dbReference type="InterPro" id="IPR011042">
    <property type="entry name" value="6-blade_b-propeller_TolB-like"/>
</dbReference>
<dbReference type="KEGG" id="hsc:HVS_08430"/>
<feature type="domain" description="Copper amine oxidase-like N-terminal" evidence="1">
    <location>
        <begin position="65"/>
        <end position="150"/>
    </location>
</feature>
<keyword evidence="4" id="KW-1185">Reference proteome</keyword>
<accession>A0A2K9EBQ3</accession>
<feature type="domain" description="Prolow-density lipoprotein receptor-related protein 1-like beta-propeller" evidence="2">
    <location>
        <begin position="193"/>
        <end position="459"/>
    </location>
</feature>
<dbReference type="SUPFAM" id="SSF63825">
    <property type="entry name" value="YWTD domain"/>
    <property type="match status" value="1"/>
</dbReference>
<dbReference type="Gene3D" id="2.120.10.30">
    <property type="entry name" value="TolB, C-terminal domain"/>
    <property type="match status" value="1"/>
</dbReference>